<name>A0A1D9ID27_9BURK</name>
<dbReference type="Proteomes" id="UP000177515">
    <property type="component" value="Chromosome 2"/>
</dbReference>
<sequence length="294" mass="31382">MIRPNLDMDILRTLVAAQDLGSFNRAADHIGRSQSAVSQQIRKLEEQIGEPLFRKEGRGLAPTEAGDVILSYARRILDLNDEAVSAVRGMSVAGAVRFGVPSDLAETWLPKVLGQFKRAHPAVLIEAIVERNALLLERLDKGQLDLALAFGGDARHDGELLATLPMTWIGPAAGQAEFKPGQPLSLVVYAAPCFFRQACIEALDKAGVAWHTAFTSSSLHGLWAAVDAGLGITLRTALGLPRSLTVLDASSGLPPVPTIRLALHDAGRALSPAAERLKTILVQTLSESLPPPGY</sequence>
<evidence type="ECO:0000256" key="2">
    <source>
        <dbReference type="ARBA" id="ARBA00023015"/>
    </source>
</evidence>
<dbReference type="PRINTS" id="PR00039">
    <property type="entry name" value="HTHLYSR"/>
</dbReference>
<dbReference type="Pfam" id="PF00126">
    <property type="entry name" value="HTH_1"/>
    <property type="match status" value="1"/>
</dbReference>
<dbReference type="PROSITE" id="PS50931">
    <property type="entry name" value="HTH_LYSR"/>
    <property type="match status" value="1"/>
</dbReference>
<dbReference type="SUPFAM" id="SSF53850">
    <property type="entry name" value="Periplasmic binding protein-like II"/>
    <property type="match status" value="1"/>
</dbReference>
<keyword evidence="3" id="KW-0238">DNA-binding</keyword>
<keyword evidence="2" id="KW-0805">Transcription regulation</keyword>
<dbReference type="Pfam" id="PF03466">
    <property type="entry name" value="LysR_substrate"/>
    <property type="match status" value="1"/>
</dbReference>
<dbReference type="RefSeq" id="WP_071072516.1">
    <property type="nucleotide sequence ID" value="NZ_CP017755.1"/>
</dbReference>
<evidence type="ECO:0000313" key="6">
    <source>
        <dbReference type="EMBL" id="AOZ09980.1"/>
    </source>
</evidence>
<dbReference type="PANTHER" id="PTHR30579">
    <property type="entry name" value="TRANSCRIPTIONAL REGULATOR"/>
    <property type="match status" value="1"/>
</dbReference>
<dbReference type="InterPro" id="IPR036388">
    <property type="entry name" value="WH-like_DNA-bd_sf"/>
</dbReference>
<dbReference type="InterPro" id="IPR036390">
    <property type="entry name" value="WH_DNA-bd_sf"/>
</dbReference>
<protein>
    <submittedName>
        <fullName evidence="6">LysR family transcriptional regulator</fullName>
    </submittedName>
</protein>
<organism evidence="6 7">
    <name type="scientific">Cupriavidus malaysiensis</name>
    <dbReference type="NCBI Taxonomy" id="367825"/>
    <lineage>
        <taxon>Bacteria</taxon>
        <taxon>Pseudomonadati</taxon>
        <taxon>Pseudomonadota</taxon>
        <taxon>Betaproteobacteria</taxon>
        <taxon>Burkholderiales</taxon>
        <taxon>Burkholderiaceae</taxon>
        <taxon>Cupriavidus</taxon>
    </lineage>
</organism>
<reference evidence="6 7" key="1">
    <citation type="submission" date="2016-10" db="EMBL/GenBank/DDBJ databases">
        <title>Complete genome sequences of three Cupriavidus strains isolated from various Malaysian environments.</title>
        <authorList>
            <person name="Abdullah A.A.-A."/>
            <person name="Shafie N.A.H."/>
            <person name="Lau N.S."/>
        </authorList>
    </citation>
    <scope>NUCLEOTIDE SEQUENCE [LARGE SCALE GENOMIC DNA]</scope>
    <source>
        <strain evidence="6 7">USMAA1020</strain>
    </source>
</reference>
<evidence type="ECO:0000256" key="4">
    <source>
        <dbReference type="ARBA" id="ARBA00023163"/>
    </source>
</evidence>
<evidence type="ECO:0000313" key="7">
    <source>
        <dbReference type="Proteomes" id="UP000177515"/>
    </source>
</evidence>
<evidence type="ECO:0000259" key="5">
    <source>
        <dbReference type="PROSITE" id="PS50931"/>
    </source>
</evidence>
<evidence type="ECO:0000256" key="3">
    <source>
        <dbReference type="ARBA" id="ARBA00023125"/>
    </source>
</evidence>
<evidence type="ECO:0000256" key="1">
    <source>
        <dbReference type="ARBA" id="ARBA00009437"/>
    </source>
</evidence>
<gene>
    <name evidence="6" type="ORF">BKK80_30395</name>
</gene>
<dbReference type="SUPFAM" id="SSF46785">
    <property type="entry name" value="Winged helix' DNA-binding domain"/>
    <property type="match status" value="1"/>
</dbReference>
<dbReference type="InterPro" id="IPR005119">
    <property type="entry name" value="LysR_subst-bd"/>
</dbReference>
<dbReference type="InterPro" id="IPR000847">
    <property type="entry name" value="LysR_HTH_N"/>
</dbReference>
<dbReference type="PANTHER" id="PTHR30579:SF7">
    <property type="entry name" value="HTH-TYPE TRANSCRIPTIONAL REGULATOR LRHA-RELATED"/>
    <property type="match status" value="1"/>
</dbReference>
<dbReference type="EMBL" id="CP017755">
    <property type="protein sequence ID" value="AOZ09980.1"/>
    <property type="molecule type" value="Genomic_DNA"/>
</dbReference>
<keyword evidence="4" id="KW-0804">Transcription</keyword>
<proteinExistence type="inferred from homology"/>
<feature type="domain" description="HTH lysR-type" evidence="5">
    <location>
        <begin position="6"/>
        <end position="63"/>
    </location>
</feature>
<keyword evidence="7" id="KW-1185">Reference proteome</keyword>
<dbReference type="InterPro" id="IPR050176">
    <property type="entry name" value="LTTR"/>
</dbReference>
<dbReference type="Gene3D" id="3.40.190.10">
    <property type="entry name" value="Periplasmic binding protein-like II"/>
    <property type="match status" value="2"/>
</dbReference>
<accession>A0A1D9ID27</accession>
<dbReference type="Gene3D" id="1.10.10.10">
    <property type="entry name" value="Winged helix-like DNA-binding domain superfamily/Winged helix DNA-binding domain"/>
    <property type="match status" value="1"/>
</dbReference>
<comment type="similarity">
    <text evidence="1">Belongs to the LysR transcriptional regulatory family.</text>
</comment>